<reference evidence="3" key="1">
    <citation type="submission" date="2018-04" db="EMBL/GenBank/DDBJ databases">
        <authorList>
            <person name="Cornet L."/>
        </authorList>
    </citation>
    <scope>NUCLEOTIDE SEQUENCE [LARGE SCALE GENOMIC DNA]</scope>
</reference>
<dbReference type="SUPFAM" id="SSF51905">
    <property type="entry name" value="FAD/NAD(P)-binding domain"/>
    <property type="match status" value="1"/>
</dbReference>
<comment type="caution">
    <text evidence="2">The sequence shown here is derived from an EMBL/GenBank/DDBJ whole genome shotgun (WGS) entry which is preliminary data.</text>
</comment>
<feature type="domain" description="SLH" evidence="1">
    <location>
        <begin position="548"/>
        <end position="610"/>
    </location>
</feature>
<dbReference type="EMBL" id="QBMC01000073">
    <property type="protein sequence ID" value="PZO17021.1"/>
    <property type="molecule type" value="Genomic_DNA"/>
</dbReference>
<dbReference type="Pfam" id="PF00395">
    <property type="entry name" value="SLH"/>
    <property type="match status" value="1"/>
</dbReference>
<dbReference type="InterPro" id="IPR036188">
    <property type="entry name" value="FAD/NAD-bd_sf"/>
</dbReference>
<dbReference type="Pfam" id="PF12831">
    <property type="entry name" value="FAD_oxidored"/>
    <property type="match status" value="1"/>
</dbReference>
<feature type="domain" description="SLH" evidence="1">
    <location>
        <begin position="612"/>
        <end position="675"/>
    </location>
</feature>
<dbReference type="GO" id="GO:0009435">
    <property type="term" value="P:NAD+ biosynthetic process"/>
    <property type="evidence" value="ECO:0007669"/>
    <property type="project" value="InterPro"/>
</dbReference>
<proteinExistence type="predicted"/>
<sequence>MLCGSPVSISQHNGIFSEAAFTRPANGSQIRCSILVAGGSTAAYSATLTALRLGIDVCLVQPQKVVGGQFTAQGLPASDDGDLLKQTASYSTVDGEAFAISKNQRWFRVRQRQLQPVAGKTQQNPGGAWVCPFTTTPAVAATAMNERLIPFLQSGKLKLIPESEPIEVIIESPAGERQQVKGVKFQSKNGQQFTITAPVTLEATEFGDLLELADLPSRVGQESRNDTGEAILPIQAIPACQQSFTFNVIVERAAGQGRKMAAPAGYGKEIWLNPRDFTEDYWTQRAGRWEKRDFFSPFGIFRYRRVRRQSLNERVVSVGDVSVINWGTSDHPELGQCCGNDFRYGYLIGVSRAERKVLIQRARDRAQAYIHYLQTHGSSNLNPRPDMTWSRDGIAIEPYIREARRGIATTTIRHEDVAERFFPDQARARCFDDSLGIGQYHYLDLHGNLVAGHVTPMGKDVIALPFSLPARSLIPMTTDGLILSAKSIGTTHITNAAYRMHPMEWAIGEASGFLAVFAIWTGEEPRRIVETLPLLRKLQGFVARNGIPIFWFDDVGHDDPDFEAIQVMAATGVIRSENANDLHFRPYANVSRAVVATALVNLLELEKVSPARPSFGDVRLGQHWAYSNIETLKAQGIIAGVGQGKFAPDENITRRQLSYLIKASLPQAYDRALKNIPLDNTPLTRRELSRAFYAMLQFKLDI</sequence>
<accession>A0A2W4VXE8</accession>
<name>A0A2W4VXE8_9CYAN</name>
<dbReference type="AlphaFoldDB" id="A0A2W4VXE8"/>
<evidence type="ECO:0000313" key="2">
    <source>
        <dbReference type="EMBL" id="PZO17021.1"/>
    </source>
</evidence>
<dbReference type="PANTHER" id="PTHR42716">
    <property type="entry name" value="L-ASPARTATE OXIDASE"/>
    <property type="match status" value="1"/>
</dbReference>
<gene>
    <name evidence="2" type="ORF">DCF25_11755</name>
</gene>
<dbReference type="InterPro" id="IPR001119">
    <property type="entry name" value="SLH_dom"/>
</dbReference>
<dbReference type="GO" id="GO:0008734">
    <property type="term" value="F:L-aspartate oxidase activity"/>
    <property type="evidence" value="ECO:0007669"/>
    <property type="project" value="InterPro"/>
</dbReference>
<dbReference type="PROSITE" id="PS51272">
    <property type="entry name" value="SLH"/>
    <property type="match status" value="2"/>
</dbReference>
<reference evidence="2 3" key="2">
    <citation type="submission" date="2018-06" db="EMBL/GenBank/DDBJ databases">
        <title>Metagenomic assembly of (sub)arctic Cyanobacteria and their associated microbiome from non-axenic cultures.</title>
        <authorList>
            <person name="Baurain D."/>
        </authorList>
    </citation>
    <scope>NUCLEOTIDE SEQUENCE [LARGE SCALE GENOMIC DNA]</scope>
    <source>
        <strain evidence="2">ULC129bin1</strain>
    </source>
</reference>
<protein>
    <recommendedName>
        <fullName evidence="1">SLH domain-containing protein</fullName>
    </recommendedName>
</protein>
<evidence type="ECO:0000259" key="1">
    <source>
        <dbReference type="PROSITE" id="PS51272"/>
    </source>
</evidence>
<organism evidence="2 3">
    <name type="scientific">Leptolyngbya foveolarum</name>
    <dbReference type="NCBI Taxonomy" id="47253"/>
    <lineage>
        <taxon>Bacteria</taxon>
        <taxon>Bacillati</taxon>
        <taxon>Cyanobacteriota</taxon>
        <taxon>Cyanophyceae</taxon>
        <taxon>Leptolyngbyales</taxon>
        <taxon>Leptolyngbyaceae</taxon>
        <taxon>Leptolyngbya group</taxon>
        <taxon>Leptolyngbya</taxon>
    </lineage>
</organism>
<dbReference type="PANTHER" id="PTHR42716:SF1">
    <property type="entry name" value="SLL0471 PROTEIN"/>
    <property type="match status" value="1"/>
</dbReference>
<dbReference type="InterPro" id="IPR005288">
    <property type="entry name" value="NadB"/>
</dbReference>
<dbReference type="Proteomes" id="UP000249354">
    <property type="component" value="Unassembled WGS sequence"/>
</dbReference>
<evidence type="ECO:0000313" key="3">
    <source>
        <dbReference type="Proteomes" id="UP000249354"/>
    </source>
</evidence>